<dbReference type="Gramene" id="PVH34311">
    <property type="protein sequence ID" value="PVH34311"/>
    <property type="gene ID" value="PAHAL_8G191700"/>
</dbReference>
<accession>A0A2T8I9I2</accession>
<dbReference type="Proteomes" id="UP000243499">
    <property type="component" value="Chromosome 8"/>
</dbReference>
<protein>
    <submittedName>
        <fullName evidence="1">Uncharacterized protein</fullName>
    </submittedName>
</protein>
<evidence type="ECO:0000313" key="1">
    <source>
        <dbReference type="EMBL" id="PVH34311.1"/>
    </source>
</evidence>
<sequence>MVWFELISLVWGVEFQLSTCILYYEIEPFCTAKLNQLENVIISVRWEVALGFTVLCPSYFGRLRKSAVQLL</sequence>
<gene>
    <name evidence="1" type="ORF">PAHAL_8G191700</name>
</gene>
<reference evidence="1" key="1">
    <citation type="submission" date="2018-04" db="EMBL/GenBank/DDBJ databases">
        <title>WGS assembly of Panicum hallii.</title>
        <authorList>
            <person name="Lovell J."/>
            <person name="Jenkins J."/>
            <person name="Lowry D."/>
            <person name="Mamidi S."/>
            <person name="Sreedasyam A."/>
            <person name="Weng X."/>
            <person name="Barry K."/>
            <person name="Bonette J."/>
            <person name="Campitelli B."/>
            <person name="Daum C."/>
            <person name="Gordon S."/>
            <person name="Gould B."/>
            <person name="Lipzen A."/>
            <person name="Macqueen A."/>
            <person name="Palacio-Mejia J."/>
            <person name="Plott C."/>
            <person name="Shakirov E."/>
            <person name="Shu S."/>
            <person name="Yoshinaga Y."/>
            <person name="Zane M."/>
            <person name="Rokhsar D."/>
            <person name="Grimwood J."/>
            <person name="Schmutz J."/>
            <person name="Juenger T."/>
        </authorList>
    </citation>
    <scope>NUCLEOTIDE SEQUENCE [LARGE SCALE GENOMIC DNA]</scope>
    <source>
        <strain evidence="1">FIL2</strain>
    </source>
</reference>
<proteinExistence type="predicted"/>
<organism evidence="1">
    <name type="scientific">Panicum hallii</name>
    <dbReference type="NCBI Taxonomy" id="206008"/>
    <lineage>
        <taxon>Eukaryota</taxon>
        <taxon>Viridiplantae</taxon>
        <taxon>Streptophyta</taxon>
        <taxon>Embryophyta</taxon>
        <taxon>Tracheophyta</taxon>
        <taxon>Spermatophyta</taxon>
        <taxon>Magnoliopsida</taxon>
        <taxon>Liliopsida</taxon>
        <taxon>Poales</taxon>
        <taxon>Poaceae</taxon>
        <taxon>PACMAD clade</taxon>
        <taxon>Panicoideae</taxon>
        <taxon>Panicodae</taxon>
        <taxon>Paniceae</taxon>
        <taxon>Panicinae</taxon>
        <taxon>Panicum</taxon>
        <taxon>Panicum sect. Panicum</taxon>
    </lineage>
</organism>
<name>A0A2T8I9I2_9POAL</name>
<dbReference type="EMBL" id="CM008053">
    <property type="protein sequence ID" value="PVH34311.1"/>
    <property type="molecule type" value="Genomic_DNA"/>
</dbReference>
<dbReference type="AlphaFoldDB" id="A0A2T8I9I2"/>